<evidence type="ECO:0000313" key="2">
    <source>
        <dbReference type="EMBL" id="CUR55122.1"/>
    </source>
</evidence>
<gene>
    <name evidence="2" type="ORF">NOCA2230042</name>
</gene>
<organism evidence="2">
    <name type="scientific">metagenome</name>
    <dbReference type="NCBI Taxonomy" id="256318"/>
    <lineage>
        <taxon>unclassified sequences</taxon>
        <taxon>metagenomes</taxon>
    </lineage>
</organism>
<dbReference type="SUPFAM" id="SSF49899">
    <property type="entry name" value="Concanavalin A-like lectins/glucanases"/>
    <property type="match status" value="1"/>
</dbReference>
<reference evidence="2" key="1">
    <citation type="submission" date="2015-08" db="EMBL/GenBank/DDBJ databases">
        <authorList>
            <person name="Babu N.S."/>
            <person name="Beckwith C.J."/>
            <person name="Beseler K.G."/>
            <person name="Brison A."/>
            <person name="Carone J.V."/>
            <person name="Caskin T.P."/>
            <person name="Diamond M."/>
            <person name="Durham M.E."/>
            <person name="Foxe J.M."/>
            <person name="Go M."/>
            <person name="Henderson B.A."/>
            <person name="Jones I.B."/>
            <person name="McGettigan J.A."/>
            <person name="Micheletti S.J."/>
            <person name="Nasrallah M.E."/>
            <person name="Ortiz D."/>
            <person name="Piller C.R."/>
            <person name="Privatt S.R."/>
            <person name="Schneider S.L."/>
            <person name="Sharp S."/>
            <person name="Smith T.C."/>
            <person name="Stanton J.D."/>
            <person name="Ullery H.E."/>
            <person name="Wilson R.J."/>
            <person name="Serrano M.G."/>
            <person name="Buck G."/>
            <person name="Lee V."/>
            <person name="Wang Y."/>
            <person name="Carvalho R."/>
            <person name="Voegtly L."/>
            <person name="Shi R."/>
            <person name="Duckworth R."/>
            <person name="Johnson A."/>
            <person name="Loviza R."/>
            <person name="Walstead R."/>
            <person name="Shah Z."/>
            <person name="Kiflezghi M."/>
            <person name="Wade K."/>
            <person name="Ball S.L."/>
            <person name="Bradley K.W."/>
            <person name="Asai D.J."/>
            <person name="Bowman C.A."/>
            <person name="Russell D.A."/>
            <person name="Pope W.H."/>
            <person name="Jacobs-Sera D."/>
            <person name="Hendrix R.W."/>
            <person name="Hatfull G.F."/>
        </authorList>
    </citation>
    <scope>NUCLEOTIDE SEQUENCE</scope>
</reference>
<dbReference type="AlphaFoldDB" id="A0A2P2C320"/>
<protein>
    <recommendedName>
        <fullName evidence="3">Lipoprotein</fullName>
    </recommendedName>
</protein>
<proteinExistence type="predicted"/>
<evidence type="ECO:0000256" key="1">
    <source>
        <dbReference type="SAM" id="MobiDB-lite"/>
    </source>
</evidence>
<dbReference type="EMBL" id="CZKA01000016">
    <property type="protein sequence ID" value="CUR55122.1"/>
    <property type="molecule type" value="Genomic_DNA"/>
</dbReference>
<dbReference type="InterPro" id="IPR013320">
    <property type="entry name" value="ConA-like_dom_sf"/>
</dbReference>
<name>A0A2P2C320_9ZZZZ</name>
<dbReference type="PROSITE" id="PS51257">
    <property type="entry name" value="PROKAR_LIPOPROTEIN"/>
    <property type="match status" value="1"/>
</dbReference>
<evidence type="ECO:0008006" key="3">
    <source>
        <dbReference type="Google" id="ProtNLM"/>
    </source>
</evidence>
<sequence>MSLGSRRLAGVVGTFILLAGVAACAEENEPSGNPPRTPSESPSPVEPLGLPGNALVLVTGTVEDGVPTFTESGSATTSIEQATYEDGAVDVVPGRNDELALRFPAFEKRDPYPRAVLAVTAQGATDELSPGTHDFLIGADFKLDQRSTGRADDNGNNLIQRGLSSDPSLYKLEVDKSMRPSCTLRGGSGTVTLRSDTTVVPDVWYRVRCERVGNSVVVSVGRIQSDGLVEPATRTLEGLIGPIVMDDRFTPISIGGKVAHNGQLIASATDQFNGLIMNPVAYIAP</sequence>
<dbReference type="Gene3D" id="2.60.120.200">
    <property type="match status" value="1"/>
</dbReference>
<accession>A0A2P2C320</accession>
<feature type="region of interest" description="Disordered" evidence="1">
    <location>
        <begin position="26"/>
        <end position="49"/>
    </location>
</feature>